<name>A0A7J0GH35_9ERIC</name>
<comment type="caution">
    <text evidence="2">The sequence shown here is derived from an EMBL/GenBank/DDBJ whole genome shotgun (WGS) entry which is preliminary data.</text>
</comment>
<sequence length="282" mass="30730">MMASGPSPDTMVIFLLGLVAGTRRGLSSAMLLLRRLNNCDKTWKVEELLNYMTTYHHIIPHRDDKLGQVRLPPLRKRASSSPRFNTRSTVGLGSSLKRAKLSILPKVETVQREGPQGWSLKEKEAGGRAGSVDTSSLNEAPSSDPQSLLAFELKKKVTINNVSMIPASLGAGSGDAEEGHTLMIIMMEHEPALVRAANLCDNKATKALLKVTVSRERMDEVMQELTELKEEEYVNHPAEDEVEGDSGVGHYMAINKLGEEVGTNGARDGDPDIPTDNINCGV</sequence>
<accession>A0A7J0GH35</accession>
<proteinExistence type="predicted"/>
<gene>
    <name evidence="2" type="ORF">Acr_21g0007150</name>
</gene>
<dbReference type="EMBL" id="BJWL01000021">
    <property type="protein sequence ID" value="GFZ10116.1"/>
    <property type="molecule type" value="Genomic_DNA"/>
</dbReference>
<feature type="region of interest" description="Disordered" evidence="1">
    <location>
        <begin position="113"/>
        <end position="145"/>
    </location>
</feature>
<feature type="compositionally biased region" description="Polar residues" evidence="1">
    <location>
        <begin position="132"/>
        <end position="145"/>
    </location>
</feature>
<evidence type="ECO:0000256" key="1">
    <source>
        <dbReference type="SAM" id="MobiDB-lite"/>
    </source>
</evidence>
<protein>
    <submittedName>
        <fullName evidence="2">Uncharacterized protein</fullName>
    </submittedName>
</protein>
<dbReference type="AlphaFoldDB" id="A0A7J0GH35"/>
<keyword evidence="3" id="KW-1185">Reference proteome</keyword>
<organism evidence="2 3">
    <name type="scientific">Actinidia rufa</name>
    <dbReference type="NCBI Taxonomy" id="165716"/>
    <lineage>
        <taxon>Eukaryota</taxon>
        <taxon>Viridiplantae</taxon>
        <taxon>Streptophyta</taxon>
        <taxon>Embryophyta</taxon>
        <taxon>Tracheophyta</taxon>
        <taxon>Spermatophyta</taxon>
        <taxon>Magnoliopsida</taxon>
        <taxon>eudicotyledons</taxon>
        <taxon>Gunneridae</taxon>
        <taxon>Pentapetalae</taxon>
        <taxon>asterids</taxon>
        <taxon>Ericales</taxon>
        <taxon>Actinidiaceae</taxon>
        <taxon>Actinidia</taxon>
    </lineage>
</organism>
<feature type="region of interest" description="Disordered" evidence="1">
    <location>
        <begin position="261"/>
        <end position="282"/>
    </location>
</feature>
<evidence type="ECO:0000313" key="3">
    <source>
        <dbReference type="Proteomes" id="UP000585474"/>
    </source>
</evidence>
<evidence type="ECO:0000313" key="2">
    <source>
        <dbReference type="EMBL" id="GFZ10116.1"/>
    </source>
</evidence>
<dbReference type="Proteomes" id="UP000585474">
    <property type="component" value="Unassembled WGS sequence"/>
</dbReference>
<reference evidence="2 3" key="1">
    <citation type="submission" date="2019-07" db="EMBL/GenBank/DDBJ databases">
        <title>De Novo Assembly of kiwifruit Actinidia rufa.</title>
        <authorList>
            <person name="Sugita-Konishi S."/>
            <person name="Sato K."/>
            <person name="Mori E."/>
            <person name="Abe Y."/>
            <person name="Kisaki G."/>
            <person name="Hamano K."/>
            <person name="Suezawa K."/>
            <person name="Otani M."/>
            <person name="Fukuda T."/>
            <person name="Manabe T."/>
            <person name="Gomi K."/>
            <person name="Tabuchi M."/>
            <person name="Akimitsu K."/>
            <person name="Kataoka I."/>
        </authorList>
    </citation>
    <scope>NUCLEOTIDE SEQUENCE [LARGE SCALE GENOMIC DNA]</scope>
    <source>
        <strain evidence="3">cv. Fuchu</strain>
    </source>
</reference>